<dbReference type="CDD" id="cd04301">
    <property type="entry name" value="NAT_SF"/>
    <property type="match status" value="1"/>
</dbReference>
<feature type="domain" description="N-acetyltransferase" evidence="3">
    <location>
        <begin position="134"/>
        <end position="286"/>
    </location>
</feature>
<keyword evidence="5" id="KW-1185">Reference proteome</keyword>
<organism evidence="4 5">
    <name type="scientific">Nocardioides currus</name>
    <dbReference type="NCBI Taxonomy" id="2133958"/>
    <lineage>
        <taxon>Bacteria</taxon>
        <taxon>Bacillati</taxon>
        <taxon>Actinomycetota</taxon>
        <taxon>Actinomycetes</taxon>
        <taxon>Propionibacteriales</taxon>
        <taxon>Nocardioidaceae</taxon>
        <taxon>Nocardioides</taxon>
    </lineage>
</organism>
<keyword evidence="1" id="KW-0808">Transferase</keyword>
<dbReference type="Pfam" id="PF00583">
    <property type="entry name" value="Acetyltransf_1"/>
    <property type="match status" value="1"/>
</dbReference>
<sequence>MAPDHLGEEATERDAVLHDAVGLVQELDLVHADHPRRLDLLGLADRAALVGVHPVDAGLAAGHHAVADLLALTGPPGHRGGGPELEVVGMGHDAQGPVPVLGECLELRSLVAHAPEHRAIGWRRPVPLWSDGRMEISEIDVHDEAQLTAWFDVEDTSIAHDRPHAVSRTFEALAVQVRIPSDYGRTTLLTATDGDEVVGIAELGISLQDNLHLAELEITVRPEHRRRGIGRALYAEATTRRRAAGRTGAIGEVSIVEDQGPLAFAREMGAESVHEEDHLMLDLPLPQDHVGALVDRASASAGGYEVVTWQDRCPDDLIEAYAAMRTQMNADVPTGELDLEAVVMTPERIRAGEERLSRSYDVVVAAARRPDGVMGGYSLLYLAHGTDQVIQDDTLVMPGHRGHRLGLALKLATYDVVRSVHPARTTMHTWTDPENTAMQATNRAFGYRAVERMHEVQVKD</sequence>
<accession>A0A2R7YVM6</accession>
<gene>
    <name evidence="4" type="ORF">C7S10_15205</name>
</gene>
<name>A0A2R7YVM6_9ACTN</name>
<dbReference type="InterPro" id="IPR050832">
    <property type="entry name" value="Bact_Acetyltransf"/>
</dbReference>
<evidence type="ECO:0000259" key="3">
    <source>
        <dbReference type="PROSITE" id="PS51186"/>
    </source>
</evidence>
<proteinExistence type="predicted"/>
<dbReference type="EMBL" id="PYXZ01000006">
    <property type="protein sequence ID" value="PUA80460.1"/>
    <property type="molecule type" value="Genomic_DNA"/>
</dbReference>
<dbReference type="GO" id="GO:0016747">
    <property type="term" value="F:acyltransferase activity, transferring groups other than amino-acyl groups"/>
    <property type="evidence" value="ECO:0007669"/>
    <property type="project" value="InterPro"/>
</dbReference>
<keyword evidence="2" id="KW-0012">Acyltransferase</keyword>
<evidence type="ECO:0000313" key="4">
    <source>
        <dbReference type="EMBL" id="PUA80460.1"/>
    </source>
</evidence>
<evidence type="ECO:0000313" key="5">
    <source>
        <dbReference type="Proteomes" id="UP000244867"/>
    </source>
</evidence>
<dbReference type="PROSITE" id="PS51186">
    <property type="entry name" value="GNAT"/>
    <property type="match status" value="1"/>
</dbReference>
<dbReference type="Gene3D" id="3.40.630.30">
    <property type="match status" value="1"/>
</dbReference>
<evidence type="ECO:0000256" key="2">
    <source>
        <dbReference type="ARBA" id="ARBA00023315"/>
    </source>
</evidence>
<dbReference type="Proteomes" id="UP000244867">
    <property type="component" value="Unassembled WGS sequence"/>
</dbReference>
<protein>
    <recommendedName>
        <fullName evidence="3">N-acetyltransferase domain-containing protein</fullName>
    </recommendedName>
</protein>
<dbReference type="AlphaFoldDB" id="A0A2R7YVM6"/>
<reference evidence="4 5" key="1">
    <citation type="submission" date="2018-03" db="EMBL/GenBank/DDBJ databases">
        <authorList>
            <person name="Keele B.F."/>
        </authorList>
    </citation>
    <scope>NUCLEOTIDE SEQUENCE [LARGE SCALE GENOMIC DNA]</scope>
    <source>
        <strain evidence="4 5">IB-3</strain>
    </source>
</reference>
<dbReference type="InterPro" id="IPR000182">
    <property type="entry name" value="GNAT_dom"/>
</dbReference>
<comment type="caution">
    <text evidence="4">The sequence shown here is derived from an EMBL/GenBank/DDBJ whole genome shotgun (WGS) entry which is preliminary data.</text>
</comment>
<dbReference type="SUPFAM" id="SSF55729">
    <property type="entry name" value="Acyl-CoA N-acyltransferases (Nat)"/>
    <property type="match status" value="2"/>
</dbReference>
<evidence type="ECO:0000256" key="1">
    <source>
        <dbReference type="ARBA" id="ARBA00022679"/>
    </source>
</evidence>
<dbReference type="InterPro" id="IPR016181">
    <property type="entry name" value="Acyl_CoA_acyltransferase"/>
</dbReference>
<dbReference type="PANTHER" id="PTHR43877">
    <property type="entry name" value="AMINOALKYLPHOSPHONATE N-ACETYLTRANSFERASE-RELATED-RELATED"/>
    <property type="match status" value="1"/>
</dbReference>